<reference evidence="3" key="1">
    <citation type="submission" date="2024-03" db="EMBL/GenBank/DDBJ databases">
        <title>WGS assembly of Saponaria officinalis var. Norfolk2.</title>
        <authorList>
            <person name="Jenkins J."/>
            <person name="Shu S."/>
            <person name="Grimwood J."/>
            <person name="Barry K."/>
            <person name="Goodstein D."/>
            <person name="Schmutz J."/>
            <person name="Leebens-Mack J."/>
            <person name="Osbourn A."/>
        </authorList>
    </citation>
    <scope>NUCLEOTIDE SEQUENCE [LARGE SCALE GENOMIC DNA]</scope>
    <source>
        <strain evidence="3">JIC</strain>
    </source>
</reference>
<dbReference type="GO" id="GO:0005634">
    <property type="term" value="C:nucleus"/>
    <property type="evidence" value="ECO:0007669"/>
    <property type="project" value="TreeGrafter"/>
</dbReference>
<gene>
    <name evidence="3" type="ORF">RND81_09G243900</name>
</gene>
<dbReference type="PANTHER" id="PTHR13620">
    <property type="entry name" value="3-5 EXONUCLEASE"/>
    <property type="match status" value="1"/>
</dbReference>
<dbReference type="Gene3D" id="3.30.420.10">
    <property type="entry name" value="Ribonuclease H-like superfamily/Ribonuclease H"/>
    <property type="match status" value="1"/>
</dbReference>
<evidence type="ECO:0000256" key="1">
    <source>
        <dbReference type="ARBA" id="ARBA00022722"/>
    </source>
</evidence>
<dbReference type="GO" id="GO:0003676">
    <property type="term" value="F:nucleic acid binding"/>
    <property type="evidence" value="ECO:0007669"/>
    <property type="project" value="InterPro"/>
</dbReference>
<sequence length="188" mass="22003">MYKATEIDTWVAEIMQQYGAEGSTTFVGVATEKRPYLSETMDRGQDLVVDYDNVNKVATLQLCIDKKCLIIQLFYLDYMPQSLKDLFRSRNLKFIGDNIIQETSELMRDQDMEWNQNVTDCEGSERRRNEVSWIGFHSLYCVFRCHVFPERPDTVHLRRCDWQARVLNEDQLQLACLDAYTAYNAGGR</sequence>
<dbReference type="EMBL" id="JBDFQZ010000009">
    <property type="protein sequence ID" value="KAK9692150.1"/>
    <property type="molecule type" value="Genomic_DNA"/>
</dbReference>
<name>A0AAW1ISE9_SAPOF</name>
<dbReference type="GO" id="GO:0005737">
    <property type="term" value="C:cytoplasm"/>
    <property type="evidence" value="ECO:0007669"/>
    <property type="project" value="TreeGrafter"/>
</dbReference>
<dbReference type="PANTHER" id="PTHR13620:SF121">
    <property type="entry name" value="EMB|CAB82946.1-RELATED"/>
    <property type="match status" value="1"/>
</dbReference>
<proteinExistence type="predicted"/>
<evidence type="ECO:0008006" key="5">
    <source>
        <dbReference type="Google" id="ProtNLM"/>
    </source>
</evidence>
<dbReference type="InterPro" id="IPR051132">
    <property type="entry name" value="3-5_Exonuclease_domain"/>
</dbReference>
<evidence type="ECO:0000256" key="2">
    <source>
        <dbReference type="ARBA" id="ARBA00022801"/>
    </source>
</evidence>
<organism evidence="3 4">
    <name type="scientific">Saponaria officinalis</name>
    <name type="common">Common soapwort</name>
    <name type="synonym">Lychnis saponaria</name>
    <dbReference type="NCBI Taxonomy" id="3572"/>
    <lineage>
        <taxon>Eukaryota</taxon>
        <taxon>Viridiplantae</taxon>
        <taxon>Streptophyta</taxon>
        <taxon>Embryophyta</taxon>
        <taxon>Tracheophyta</taxon>
        <taxon>Spermatophyta</taxon>
        <taxon>Magnoliopsida</taxon>
        <taxon>eudicotyledons</taxon>
        <taxon>Gunneridae</taxon>
        <taxon>Pentapetalae</taxon>
        <taxon>Caryophyllales</taxon>
        <taxon>Caryophyllaceae</taxon>
        <taxon>Caryophylleae</taxon>
        <taxon>Saponaria</taxon>
    </lineage>
</organism>
<dbReference type="AlphaFoldDB" id="A0AAW1ISE9"/>
<accession>A0AAW1ISE9</accession>
<dbReference type="Proteomes" id="UP001443914">
    <property type="component" value="Unassembled WGS sequence"/>
</dbReference>
<comment type="caution">
    <text evidence="3">The sequence shown here is derived from an EMBL/GenBank/DDBJ whole genome shotgun (WGS) entry which is preliminary data.</text>
</comment>
<evidence type="ECO:0000313" key="4">
    <source>
        <dbReference type="Proteomes" id="UP001443914"/>
    </source>
</evidence>
<protein>
    <recommendedName>
        <fullName evidence="5">3'-5' exonuclease domain-containing protein</fullName>
    </recommendedName>
</protein>
<dbReference type="InterPro" id="IPR012337">
    <property type="entry name" value="RNaseH-like_sf"/>
</dbReference>
<keyword evidence="2" id="KW-0378">Hydrolase</keyword>
<dbReference type="SUPFAM" id="SSF53098">
    <property type="entry name" value="Ribonuclease H-like"/>
    <property type="match status" value="1"/>
</dbReference>
<dbReference type="GO" id="GO:0008408">
    <property type="term" value="F:3'-5' exonuclease activity"/>
    <property type="evidence" value="ECO:0007669"/>
    <property type="project" value="TreeGrafter"/>
</dbReference>
<dbReference type="InterPro" id="IPR036397">
    <property type="entry name" value="RNaseH_sf"/>
</dbReference>
<keyword evidence="1" id="KW-0540">Nuclease</keyword>
<evidence type="ECO:0000313" key="3">
    <source>
        <dbReference type="EMBL" id="KAK9692150.1"/>
    </source>
</evidence>
<keyword evidence="4" id="KW-1185">Reference proteome</keyword>